<dbReference type="Proteomes" id="UP000226192">
    <property type="component" value="Unassembled WGS sequence"/>
</dbReference>
<feature type="compositionally biased region" description="Low complexity" evidence="1">
    <location>
        <begin position="469"/>
        <end position="486"/>
    </location>
</feature>
<dbReference type="InterPro" id="IPR015943">
    <property type="entry name" value="WD40/YVTN_repeat-like_dom_sf"/>
</dbReference>
<dbReference type="STRING" id="1399860.A0A2C5XXQ1"/>
<evidence type="ECO:0000259" key="2">
    <source>
        <dbReference type="PROSITE" id="PS50181"/>
    </source>
</evidence>
<organism evidence="3 4">
    <name type="scientific">Ophiocordyceps australis</name>
    <dbReference type="NCBI Taxonomy" id="1399860"/>
    <lineage>
        <taxon>Eukaryota</taxon>
        <taxon>Fungi</taxon>
        <taxon>Dikarya</taxon>
        <taxon>Ascomycota</taxon>
        <taxon>Pezizomycotina</taxon>
        <taxon>Sordariomycetes</taxon>
        <taxon>Hypocreomycetidae</taxon>
        <taxon>Hypocreales</taxon>
        <taxon>Ophiocordycipitaceae</taxon>
        <taxon>Ophiocordyceps</taxon>
    </lineage>
</organism>
<dbReference type="EMBL" id="NJET01000160">
    <property type="protein sequence ID" value="PHH60173.1"/>
    <property type="molecule type" value="Genomic_DNA"/>
</dbReference>
<dbReference type="PROSITE" id="PS50181">
    <property type="entry name" value="FBOX"/>
    <property type="match status" value="1"/>
</dbReference>
<feature type="region of interest" description="Disordered" evidence="1">
    <location>
        <begin position="464"/>
        <end position="492"/>
    </location>
</feature>
<sequence>MLGKRLRPLSDAAPACDNGQEARTKRRRASTADNGCHDLDLLARLSDELVLRVLSFLDEGGLLEVSPVSRRLHRIASDSQLWKAHFYSRFIKPRTHGTHRTAGRASAKTWWRLTPDGVDWKRQYRLRHNWQRGACAVQEMRVHEAGAAWEQPQTLVKVVQGMAVTADAQAGLRAWDLRSRRLVAQTGLATAQQPTCVAVDDQHLGAGWLDVATGFADGTFGTWRLHVKLGALDARYTSQKQCEGELAAVAYSHPYVLTATDRGYISLYEFKQDDVAAQTGPRQITELKSHSSRMPLALSIRRTAAAVVASVAYTFDAGGGWAIGIQDLHVTTEGGLAGSRVAFTLPVQTRRQFGSQASSDFCTRAASPLELDGSKRNNGSSSSSSSGPRRLCYRHPYMLVTLSDNTLLLHVCTASATALSIGPGVRLWGHTSGISDAEVTPRGRAVSVSMQGDEIRLWELEGPKGSSVQVRPRQQQQQHQPQQQPQQRKRTRCVGEARRNWVGFDEEMVVVLEKGEGGERLMVYDFA</sequence>
<dbReference type="Pfam" id="PF12937">
    <property type="entry name" value="F-box-like"/>
    <property type="match status" value="1"/>
</dbReference>
<dbReference type="SUPFAM" id="SSF50978">
    <property type="entry name" value="WD40 repeat-like"/>
    <property type="match status" value="1"/>
</dbReference>
<dbReference type="InterPro" id="IPR001810">
    <property type="entry name" value="F-box_dom"/>
</dbReference>
<dbReference type="AlphaFoldDB" id="A0A2C5XXQ1"/>
<feature type="region of interest" description="Disordered" evidence="1">
    <location>
        <begin position="1"/>
        <end position="30"/>
    </location>
</feature>
<dbReference type="OrthoDB" id="3219396at2759"/>
<protein>
    <recommendedName>
        <fullName evidence="2">F-box domain-containing protein</fullName>
    </recommendedName>
</protein>
<dbReference type="SUPFAM" id="SSF81383">
    <property type="entry name" value="F-box domain"/>
    <property type="match status" value="1"/>
</dbReference>
<evidence type="ECO:0000313" key="3">
    <source>
        <dbReference type="EMBL" id="PHH60173.1"/>
    </source>
</evidence>
<dbReference type="Gene3D" id="2.130.10.10">
    <property type="entry name" value="YVTN repeat-like/Quinoprotein amine dehydrogenase"/>
    <property type="match status" value="1"/>
</dbReference>
<gene>
    <name evidence="3" type="ORF">CDD81_2059</name>
</gene>
<name>A0A2C5XXQ1_9HYPO</name>
<accession>A0A2C5XXQ1</accession>
<dbReference type="Gene3D" id="1.20.1280.50">
    <property type="match status" value="1"/>
</dbReference>
<dbReference type="InterPro" id="IPR036322">
    <property type="entry name" value="WD40_repeat_dom_sf"/>
</dbReference>
<dbReference type="InterPro" id="IPR036047">
    <property type="entry name" value="F-box-like_dom_sf"/>
</dbReference>
<evidence type="ECO:0000256" key="1">
    <source>
        <dbReference type="SAM" id="MobiDB-lite"/>
    </source>
</evidence>
<proteinExistence type="predicted"/>
<comment type="caution">
    <text evidence="3">The sequence shown here is derived from an EMBL/GenBank/DDBJ whole genome shotgun (WGS) entry which is preliminary data.</text>
</comment>
<dbReference type="Pfam" id="PF25499">
    <property type="entry name" value="Beta-prop_pof12"/>
    <property type="match status" value="1"/>
</dbReference>
<feature type="domain" description="F-box" evidence="2">
    <location>
        <begin position="39"/>
        <end position="85"/>
    </location>
</feature>
<keyword evidence="4" id="KW-1185">Reference proteome</keyword>
<reference evidence="3 4" key="1">
    <citation type="submission" date="2017-06" db="EMBL/GenBank/DDBJ databases">
        <title>Ant-infecting Ophiocordyceps genomes reveal a high diversity of potential behavioral manipulation genes and a possible major role for enterotoxins.</title>
        <authorList>
            <person name="De Bekker C."/>
            <person name="Evans H.C."/>
            <person name="Brachmann A."/>
            <person name="Hughes D.P."/>
        </authorList>
    </citation>
    <scope>NUCLEOTIDE SEQUENCE [LARGE SCALE GENOMIC DNA]</scope>
    <source>
        <strain evidence="3 4">Map64</strain>
    </source>
</reference>
<evidence type="ECO:0000313" key="4">
    <source>
        <dbReference type="Proteomes" id="UP000226192"/>
    </source>
</evidence>